<dbReference type="CDD" id="cd20684">
    <property type="entry name" value="CdiA-CT_Yk_RNaseA-like"/>
    <property type="match status" value="1"/>
</dbReference>
<evidence type="ECO:0000313" key="3">
    <source>
        <dbReference type="Proteomes" id="UP000035170"/>
    </source>
</evidence>
<protein>
    <recommendedName>
        <fullName evidence="1">Bacterial CdiA-CT RNAse A domain-containing protein</fullName>
    </recommendedName>
</protein>
<evidence type="ECO:0000259" key="1">
    <source>
        <dbReference type="Pfam" id="PF18431"/>
    </source>
</evidence>
<dbReference type="InterPro" id="IPR041436">
    <property type="entry name" value="RNAse_A_bac"/>
</dbReference>
<dbReference type="PATRIC" id="fig|34073.19.peg.2121"/>
<dbReference type="Pfam" id="PF18431">
    <property type="entry name" value="RNAse_A_bac"/>
    <property type="match status" value="1"/>
</dbReference>
<organism evidence="2 3">
    <name type="scientific">Variovorax paradoxus</name>
    <dbReference type="NCBI Taxonomy" id="34073"/>
    <lineage>
        <taxon>Bacteria</taxon>
        <taxon>Pseudomonadati</taxon>
        <taxon>Pseudomonadota</taxon>
        <taxon>Betaproteobacteria</taxon>
        <taxon>Burkholderiales</taxon>
        <taxon>Comamonadaceae</taxon>
        <taxon>Variovorax</taxon>
    </lineage>
</organism>
<sequence length="281" mass="29287">MDDEVEGLSVALTPVQMAAVLGGEDVPESASLSNRLWGTLGLVGGVVELVGAGVLCLAPEPTMVSKAGCVVLGVHGSDTVSASARQMWTGQLQRTATAITADAAAQSLGASPETGAQIGLAVDVAVPLFVASGLVAARVIAVRAGRFRLEPVDLLRHEGPLNTKIGGHAIREHVGKTEVELFERLVNKPSLPKVSSFHNLDIAERAISATVRANARAIKAWSRSAAVGSKPMVFEHNVGSVVGIGVQRGSTAVSQLSNVRLILNMKSYNGMPYYILTAHPF</sequence>
<keyword evidence="3" id="KW-1185">Reference proteome</keyword>
<proteinExistence type="predicted"/>
<evidence type="ECO:0000313" key="2">
    <source>
        <dbReference type="EMBL" id="KLN56866.1"/>
    </source>
</evidence>
<name>A0A0H2M460_VARPD</name>
<feature type="domain" description="Bacterial CdiA-CT RNAse A" evidence="1">
    <location>
        <begin position="167"/>
        <end position="280"/>
    </location>
</feature>
<dbReference type="EMBL" id="JZWI01000009">
    <property type="protein sequence ID" value="KLN56866.1"/>
    <property type="molecule type" value="Genomic_DNA"/>
</dbReference>
<reference evidence="2 3" key="1">
    <citation type="submission" date="2015-03" db="EMBL/GenBank/DDBJ databases">
        <title>Genome sequence of Variovorax paradoxus TBEA6.</title>
        <authorList>
            <person name="Poehlein A."/>
            <person name="Schuldes J."/>
            <person name="Wuebbeler J.H."/>
            <person name="Hiessl S."/>
            <person name="Steinbuechel A."/>
            <person name="Daniel R."/>
        </authorList>
    </citation>
    <scope>NUCLEOTIDE SEQUENCE [LARGE SCALE GENOMIC DNA]</scope>
    <source>
        <strain evidence="2 3">TBEA6</strain>
    </source>
</reference>
<gene>
    <name evidence="2" type="ORF">VPARA_20700</name>
</gene>
<dbReference type="AlphaFoldDB" id="A0A0H2M460"/>
<accession>A0A0H2M460</accession>
<comment type="caution">
    <text evidence="2">The sequence shown here is derived from an EMBL/GenBank/DDBJ whole genome shotgun (WGS) entry which is preliminary data.</text>
</comment>
<dbReference type="RefSeq" id="WP_047784420.1">
    <property type="nucleotide sequence ID" value="NZ_JZWI01000009.1"/>
</dbReference>
<dbReference type="Proteomes" id="UP000035170">
    <property type="component" value="Unassembled WGS sequence"/>
</dbReference>